<dbReference type="Proteomes" id="UP000092544">
    <property type="component" value="Unassembled WGS sequence"/>
</dbReference>
<name>A0A1A8T549_9GAMM</name>
<dbReference type="EMBL" id="FLOB01000001">
    <property type="protein sequence ID" value="SBS27108.1"/>
    <property type="molecule type" value="Genomic_DNA"/>
</dbReference>
<dbReference type="AlphaFoldDB" id="A0A1A8T549"/>
<dbReference type="Pfam" id="PF11102">
    <property type="entry name" value="YjbF"/>
    <property type="match status" value="1"/>
</dbReference>
<dbReference type="STRING" id="1792290.MSP8886_00806"/>
<dbReference type="PROSITE" id="PS51257">
    <property type="entry name" value="PROKAR_LIPOPROTEIN"/>
    <property type="match status" value="1"/>
</dbReference>
<dbReference type="OrthoDB" id="5591889at2"/>
<dbReference type="SUPFAM" id="SSF159270">
    <property type="entry name" value="YmcC-like"/>
    <property type="match status" value="1"/>
</dbReference>
<accession>A0A1A8T549</accession>
<gene>
    <name evidence="1" type="primary">gfcB</name>
    <name evidence="1" type="ORF">MSP8886_00806</name>
</gene>
<dbReference type="RefSeq" id="WP_067012859.1">
    <property type="nucleotide sequence ID" value="NZ_FLOB01000001.1"/>
</dbReference>
<keyword evidence="2" id="KW-1185">Reference proteome</keyword>
<proteinExistence type="predicted"/>
<sequence length="231" mass="26597">MNRYRSSHRSIAYLLPTLLVLPLLLTGCAQAFRDNIATVKAAWDANTNAQISSEQIRKLSYASIFLRVNNGPRAFVVAAFADTNKKSHNTQLTWLSTDNVMITTEKGRIVKTLGFKKDNLASLSINTPNTEKLSYNTTPKEWNATYDWQPNFRYNFIAQVTQKDLGYETLTTPLWQEKTHHIEETVTIPKLNVSFKNEFWVNKHNKVVKTIQYLGPNMNKLEITFLKPYQH</sequence>
<evidence type="ECO:0000313" key="2">
    <source>
        <dbReference type="Proteomes" id="UP000092544"/>
    </source>
</evidence>
<dbReference type="InterPro" id="IPR023373">
    <property type="entry name" value="YmcC_sf"/>
</dbReference>
<evidence type="ECO:0000313" key="1">
    <source>
        <dbReference type="EMBL" id="SBS27108.1"/>
    </source>
</evidence>
<dbReference type="InterPro" id="IPR021308">
    <property type="entry name" value="GfcB"/>
</dbReference>
<organism evidence="1 2">
    <name type="scientific">Marinomonas spartinae</name>
    <dbReference type="NCBI Taxonomy" id="1792290"/>
    <lineage>
        <taxon>Bacteria</taxon>
        <taxon>Pseudomonadati</taxon>
        <taxon>Pseudomonadota</taxon>
        <taxon>Gammaproteobacteria</taxon>
        <taxon>Oceanospirillales</taxon>
        <taxon>Oceanospirillaceae</taxon>
        <taxon>Marinomonas</taxon>
    </lineage>
</organism>
<protein>
    <submittedName>
        <fullName evidence="1">Putative lipoprotein GfcB</fullName>
    </submittedName>
</protein>
<keyword evidence="1" id="KW-0449">Lipoprotein</keyword>
<reference evidence="1 2" key="1">
    <citation type="submission" date="2016-06" db="EMBL/GenBank/DDBJ databases">
        <authorList>
            <person name="Kjaerup R.B."/>
            <person name="Dalgaard T.S."/>
            <person name="Juul-Madsen H.R."/>
        </authorList>
    </citation>
    <scope>NUCLEOTIDE SEQUENCE [LARGE SCALE GENOMIC DNA]</scope>
    <source>
        <strain evidence="1 2">CECT 8886</strain>
    </source>
</reference>
<dbReference type="Gene3D" id="2.40.360.10">
    <property type="entry name" value="YmcC-like"/>
    <property type="match status" value="1"/>
</dbReference>